<feature type="region of interest" description="Disordered" evidence="1">
    <location>
        <begin position="1"/>
        <end position="20"/>
    </location>
</feature>
<name>A0A3M2LME3_9ACTN</name>
<organism evidence="2 3">
    <name type="scientific">Actinomadura harenae</name>
    <dbReference type="NCBI Taxonomy" id="2483351"/>
    <lineage>
        <taxon>Bacteria</taxon>
        <taxon>Bacillati</taxon>
        <taxon>Actinomycetota</taxon>
        <taxon>Actinomycetes</taxon>
        <taxon>Streptosporangiales</taxon>
        <taxon>Thermomonosporaceae</taxon>
        <taxon>Actinomadura</taxon>
    </lineage>
</organism>
<keyword evidence="3" id="KW-1185">Reference proteome</keyword>
<evidence type="ECO:0000313" key="2">
    <source>
        <dbReference type="EMBL" id="RMI35928.1"/>
    </source>
</evidence>
<dbReference type="InterPro" id="IPR027417">
    <property type="entry name" value="P-loop_NTPase"/>
</dbReference>
<evidence type="ECO:0000256" key="1">
    <source>
        <dbReference type="SAM" id="MobiDB-lite"/>
    </source>
</evidence>
<reference evidence="2 3" key="1">
    <citation type="submission" date="2018-10" db="EMBL/GenBank/DDBJ databases">
        <title>Isolation from soil.</title>
        <authorList>
            <person name="Hu J."/>
        </authorList>
    </citation>
    <scope>NUCLEOTIDE SEQUENCE [LARGE SCALE GENOMIC DNA]</scope>
    <source>
        <strain evidence="2 3">NEAU-Ht49</strain>
    </source>
</reference>
<sequence>MPDGDDAERRENGMPDTLTNTMRNAVAGVVVQAGTVTANLPPVAQPLALVPRQIPAESGEFVNRVKELALLESAASSGTGGTALVVVSGIGGVGKTGLGVHWAHRTRDRFGGGQLYADLARLRHGGGTDVADVLGGFLRALGAREEWIDPGIEERAALFRTLTADRSPMLVLLDNVAHAAQVESLLPGAPGSVVVAVSRRRLTGLVTRRGAVPLDLGPLDDAEGGLLIERMVADRRVTGEPGAAAELARMCGGLPIALRVCGARLVTRRRQGIGRLSAELADEERRLERLTAEGKPVVEAVFDAAYADLPPEAAALYRGLGAFPGPDFSAELCDLVTGADGALDALLESSLLEEVDEDRYRFHDLVRLHAQSVAGESRDLRRRFVAWYLREVQAADWAVLGRRLRVSAPPEPPVKRADALGWLEREHANILAVVRTAAAERWDDLVWRFTESLWALYDGHAHPADELEVARLGLASARHADDDVAEARMHTLLVRALLRGGKVDEAAAELPALTALSDAIGARDSGRPVAGVPGLRVQAGVVEAVGIVRQREGDHEAAIAAFHRSRDINAALMNWRGIAVHSYLLGGALIAAGRHAQAVTQLEFGLRVDEGGADPLTDAKIRTRLGEAYLALGRPGDASEELTRALATLATRDMPAREARALELLAEATEDEEAAAGYLRRAKALRPPAPED</sequence>
<dbReference type="Proteomes" id="UP000282674">
    <property type="component" value="Unassembled WGS sequence"/>
</dbReference>
<comment type="caution">
    <text evidence="2">The sequence shown here is derived from an EMBL/GenBank/DDBJ whole genome shotgun (WGS) entry which is preliminary data.</text>
</comment>
<dbReference type="OrthoDB" id="5521887at2"/>
<protein>
    <submittedName>
        <fullName evidence="2">Tetratricopeptide repeat protein</fullName>
    </submittedName>
</protein>
<dbReference type="InterPro" id="IPR011990">
    <property type="entry name" value="TPR-like_helical_dom_sf"/>
</dbReference>
<dbReference type="GO" id="GO:0043531">
    <property type="term" value="F:ADP binding"/>
    <property type="evidence" value="ECO:0007669"/>
    <property type="project" value="InterPro"/>
</dbReference>
<dbReference type="RefSeq" id="WP_122199674.1">
    <property type="nucleotide sequence ID" value="NZ_JBHSKC010000050.1"/>
</dbReference>
<gene>
    <name evidence="2" type="ORF">EBO15_40035</name>
</gene>
<proteinExistence type="predicted"/>
<dbReference type="SUPFAM" id="SSF48452">
    <property type="entry name" value="TPR-like"/>
    <property type="match status" value="1"/>
</dbReference>
<dbReference type="PANTHER" id="PTHR47691:SF3">
    <property type="entry name" value="HTH-TYPE TRANSCRIPTIONAL REGULATOR RV0890C-RELATED"/>
    <property type="match status" value="1"/>
</dbReference>
<dbReference type="AlphaFoldDB" id="A0A3M2LME3"/>
<dbReference type="EMBL" id="RFFG01000155">
    <property type="protein sequence ID" value="RMI35928.1"/>
    <property type="molecule type" value="Genomic_DNA"/>
</dbReference>
<dbReference type="Gene3D" id="1.25.40.10">
    <property type="entry name" value="Tetratricopeptide repeat domain"/>
    <property type="match status" value="1"/>
</dbReference>
<evidence type="ECO:0000313" key="3">
    <source>
        <dbReference type="Proteomes" id="UP000282674"/>
    </source>
</evidence>
<dbReference type="PANTHER" id="PTHR47691">
    <property type="entry name" value="REGULATOR-RELATED"/>
    <property type="match status" value="1"/>
</dbReference>
<dbReference type="Gene3D" id="3.40.50.300">
    <property type="entry name" value="P-loop containing nucleotide triphosphate hydrolases"/>
    <property type="match status" value="1"/>
</dbReference>
<accession>A0A3M2LME3</accession>
<dbReference type="PRINTS" id="PR00364">
    <property type="entry name" value="DISEASERSIST"/>
</dbReference>
<dbReference type="SUPFAM" id="SSF52540">
    <property type="entry name" value="P-loop containing nucleoside triphosphate hydrolases"/>
    <property type="match status" value="1"/>
</dbReference>